<comment type="caution">
    <text evidence="3">The sequence shown here is derived from an EMBL/GenBank/DDBJ whole genome shotgun (WGS) entry which is preliminary data.</text>
</comment>
<dbReference type="EMBL" id="SMCO01000021">
    <property type="protein sequence ID" value="TCV82398.1"/>
    <property type="molecule type" value="Genomic_DNA"/>
</dbReference>
<dbReference type="InterPro" id="IPR014266">
    <property type="entry name" value="PEP-CTERM_TPR_PrsT"/>
</dbReference>
<keyword evidence="2" id="KW-0732">Signal</keyword>
<organism evidence="3 4">
    <name type="scientific">Sulfurirhabdus autotrophica</name>
    <dbReference type="NCBI Taxonomy" id="1706046"/>
    <lineage>
        <taxon>Bacteria</taxon>
        <taxon>Pseudomonadati</taxon>
        <taxon>Pseudomonadota</taxon>
        <taxon>Betaproteobacteria</taxon>
        <taxon>Nitrosomonadales</taxon>
        <taxon>Sulfuricellaceae</taxon>
        <taxon>Sulfurirhabdus</taxon>
    </lineage>
</organism>
<dbReference type="GO" id="GO:0051301">
    <property type="term" value="P:cell division"/>
    <property type="evidence" value="ECO:0007669"/>
    <property type="project" value="TreeGrafter"/>
</dbReference>
<protein>
    <submittedName>
        <fullName evidence="3">Putative PEP-CTERM system TPR-repeat lipoprotein</fullName>
    </submittedName>
</protein>
<dbReference type="Gene3D" id="1.25.40.10">
    <property type="entry name" value="Tetratricopeptide repeat domain"/>
    <property type="match status" value="5"/>
</dbReference>
<keyword evidence="3" id="KW-0449">Lipoprotein</keyword>
<feature type="repeat" description="TPR" evidence="1">
    <location>
        <begin position="137"/>
        <end position="170"/>
    </location>
</feature>
<dbReference type="Pfam" id="PF14559">
    <property type="entry name" value="TPR_19"/>
    <property type="match status" value="3"/>
</dbReference>
<evidence type="ECO:0000313" key="3">
    <source>
        <dbReference type="EMBL" id="TCV82398.1"/>
    </source>
</evidence>
<dbReference type="SUPFAM" id="SSF48452">
    <property type="entry name" value="TPR-like"/>
    <property type="match status" value="5"/>
</dbReference>
<dbReference type="InterPro" id="IPR011990">
    <property type="entry name" value="TPR-like_helical_dom_sf"/>
</dbReference>
<sequence length="931" mass="102516">MLSPQKIKTPFPSLLTALVFSALIGIAGCNKGETSAKYLQEAQTLYKSGQSKAAIIQLKNALQKNAENGDARYLLGKIYNETGDLSAAEKELRKARQLGIDPNNVQLLLAEILLKQGEFKQLLDDTSTSERKGEAGAKILTLRANAHLALGKQDEAKAELEEAIKQQPDNAEAYLGKARLAVAAKDIVEAMKQIDIALEKSPKNIEGWLMKGDLLRMQSNLTGAMAAYQQVVKIEANNVTAHIALASMYLAANKLEEASKEIQVSRKVEPKNLLAKYMAALLEFRQAKYSEARDELQQVLKIAPNHMPSVLLSGAISFALGTYEQAESDLGKFLNQFPNNIYARKLLAATLLKTKQAERALNTLKPALTGEIKDPQLLALAGEVYMAMNDYGNATEYFEKSVAIDPKNTALRTELGVSRLAKGDTAHAVAELESAAGNDPNQHSADIMLALTYLGKKDFDGSLKAIAALEKKQPDNPITFNLKGAAYLGKNDTVNARKSFEHALALKSNYVPAAMNLAQLDIKDKKPELARKRFEAILAKDKDNQQIMLALAVLAAGSGQEKEYVNWLEKAIKANPEVLKPRVLLANYYLQKREPQKALMQAREAQTSNPKNPEALDLLGSMQFAAGEKDNALATYKGLVGQLPKSPLALYKLGSVQFGMNDSASAEASYIKALDMKSDYIEPKVALIALYVKGAKYSDAMKYAQQVQKQLPKAALGFSLEGGVFMAQKEYGQAASVYDKAFKLEKTSELVINAHRSKVLAGNVKSAESQIQQWLVEHPDDLPTRAYLAENYMQHSQNKSAIPQYQFILQKEPNNLLALNNLAWLYQQEKDPRAVEMAEKAYKLQPENIAITDTLGWILVGQGQADRGIKLLQHALSKKPDAGEIHWHLAYGYFQAGNREQAKKELKRLFDSHLSFSEEGKARELLKQLGG</sequence>
<dbReference type="AlphaFoldDB" id="A0A4R3XVZ4"/>
<dbReference type="Pfam" id="PF13181">
    <property type="entry name" value="TPR_8"/>
    <property type="match status" value="1"/>
</dbReference>
<feature type="chain" id="PRO_5020305486" evidence="2">
    <location>
        <begin position="28"/>
        <end position="931"/>
    </location>
</feature>
<evidence type="ECO:0000256" key="2">
    <source>
        <dbReference type="SAM" id="SignalP"/>
    </source>
</evidence>
<name>A0A4R3XVZ4_9PROT</name>
<dbReference type="Pfam" id="PF13432">
    <property type="entry name" value="TPR_16"/>
    <property type="match status" value="5"/>
</dbReference>
<dbReference type="Proteomes" id="UP000295367">
    <property type="component" value="Unassembled WGS sequence"/>
</dbReference>
<accession>A0A4R3XVZ4</accession>
<dbReference type="SMART" id="SM00028">
    <property type="entry name" value="TPR"/>
    <property type="match status" value="19"/>
</dbReference>
<dbReference type="PROSITE" id="PS51257">
    <property type="entry name" value="PROKAR_LIPOPROTEIN"/>
    <property type="match status" value="1"/>
</dbReference>
<feature type="signal peptide" evidence="2">
    <location>
        <begin position="1"/>
        <end position="27"/>
    </location>
</feature>
<dbReference type="PANTHER" id="PTHR12558:SF36">
    <property type="entry name" value="ANAPHASE-PROMOTING COMPLEX SUBUNIT 7"/>
    <property type="match status" value="1"/>
</dbReference>
<evidence type="ECO:0000313" key="4">
    <source>
        <dbReference type="Proteomes" id="UP000295367"/>
    </source>
</evidence>
<evidence type="ECO:0000256" key="1">
    <source>
        <dbReference type="PROSITE-ProRule" id="PRU00339"/>
    </source>
</evidence>
<keyword evidence="1" id="KW-0802">TPR repeat</keyword>
<proteinExistence type="predicted"/>
<gene>
    <name evidence="3" type="ORF">EDC63_12132</name>
</gene>
<dbReference type="InterPro" id="IPR019734">
    <property type="entry name" value="TPR_rpt"/>
</dbReference>
<dbReference type="GO" id="GO:0016567">
    <property type="term" value="P:protein ubiquitination"/>
    <property type="evidence" value="ECO:0007669"/>
    <property type="project" value="TreeGrafter"/>
</dbReference>
<reference evidence="3 4" key="1">
    <citation type="submission" date="2019-03" db="EMBL/GenBank/DDBJ databases">
        <title>Genomic Encyclopedia of Type Strains, Phase IV (KMG-IV): sequencing the most valuable type-strain genomes for metagenomic binning, comparative biology and taxonomic classification.</title>
        <authorList>
            <person name="Goeker M."/>
        </authorList>
    </citation>
    <scope>NUCLEOTIDE SEQUENCE [LARGE SCALE GENOMIC DNA]</scope>
    <source>
        <strain evidence="3 4">DSM 100309</strain>
    </source>
</reference>
<dbReference type="PANTHER" id="PTHR12558">
    <property type="entry name" value="CELL DIVISION CYCLE 16,23,27"/>
    <property type="match status" value="1"/>
</dbReference>
<dbReference type="NCBIfam" id="TIGR02917">
    <property type="entry name" value="PEP_TPR_lipo"/>
    <property type="match status" value="1"/>
</dbReference>
<dbReference type="OrthoDB" id="5290951at2"/>
<dbReference type="PROSITE" id="PS50005">
    <property type="entry name" value="TPR"/>
    <property type="match status" value="2"/>
</dbReference>
<keyword evidence="4" id="KW-1185">Reference proteome</keyword>
<feature type="repeat" description="TPR" evidence="1">
    <location>
        <begin position="375"/>
        <end position="408"/>
    </location>
</feature>
<dbReference type="Pfam" id="PF13174">
    <property type="entry name" value="TPR_6"/>
    <property type="match status" value="1"/>
</dbReference>
<dbReference type="RefSeq" id="WP_124944773.1">
    <property type="nucleotide sequence ID" value="NZ_BHVT01000002.1"/>
</dbReference>